<name>A0AB34HKF7_ESCRO</name>
<sequence>MRAGPGERISSPGQVYRHKRLRAQFPLLHEKACKRSKKLCVPGTHSPSHLPSVPLLSAGPSGPRLALAPPPSHPPSGPGPPAPPQPQPQPPGHSGRAVRRQRAPPGPGGHCLLSAHNPRPRKRAATNSAAGEAAPGGCGPDARSLRGPFHPAGRRLLLTWRVGAAGFPGRGREGALRAPSRRVRSPSGRGGGLRAAGSCAPALFVTTAAGTEGLGAVKSVTVPGSLQLGLLLLQQGSGWSPHHGAPAPRSRVYSRVVETLWQAFLMSWKRAGGYTSSSDDFLARR</sequence>
<gene>
    <name evidence="2" type="ORF">J1605_020234</name>
</gene>
<proteinExistence type="predicted"/>
<accession>A0AB34HKF7</accession>
<dbReference type="AlphaFoldDB" id="A0AB34HKF7"/>
<feature type="region of interest" description="Disordered" evidence="1">
    <location>
        <begin position="39"/>
        <end position="147"/>
    </location>
</feature>
<evidence type="ECO:0000313" key="3">
    <source>
        <dbReference type="Proteomes" id="UP001159641"/>
    </source>
</evidence>
<feature type="compositionally biased region" description="Pro residues" evidence="1">
    <location>
        <begin position="68"/>
        <end position="91"/>
    </location>
</feature>
<keyword evidence="3" id="KW-1185">Reference proteome</keyword>
<evidence type="ECO:0000256" key="1">
    <source>
        <dbReference type="SAM" id="MobiDB-lite"/>
    </source>
</evidence>
<dbReference type="Proteomes" id="UP001159641">
    <property type="component" value="Unassembled WGS sequence"/>
</dbReference>
<organism evidence="2 3">
    <name type="scientific">Eschrichtius robustus</name>
    <name type="common">California gray whale</name>
    <name type="synonym">Eschrichtius gibbosus</name>
    <dbReference type="NCBI Taxonomy" id="9764"/>
    <lineage>
        <taxon>Eukaryota</taxon>
        <taxon>Metazoa</taxon>
        <taxon>Chordata</taxon>
        <taxon>Craniata</taxon>
        <taxon>Vertebrata</taxon>
        <taxon>Euteleostomi</taxon>
        <taxon>Mammalia</taxon>
        <taxon>Eutheria</taxon>
        <taxon>Laurasiatheria</taxon>
        <taxon>Artiodactyla</taxon>
        <taxon>Whippomorpha</taxon>
        <taxon>Cetacea</taxon>
        <taxon>Mysticeti</taxon>
        <taxon>Eschrichtiidae</taxon>
        <taxon>Eschrichtius</taxon>
    </lineage>
</organism>
<reference evidence="2 3" key="1">
    <citation type="submission" date="2022-11" db="EMBL/GenBank/DDBJ databases">
        <title>Whole genome sequence of Eschrichtius robustus ER-17-0199.</title>
        <authorList>
            <person name="Bruniche-Olsen A."/>
            <person name="Black A.N."/>
            <person name="Fields C.J."/>
            <person name="Walden K."/>
            <person name="Dewoody J.A."/>
        </authorList>
    </citation>
    <scope>NUCLEOTIDE SEQUENCE [LARGE SCALE GENOMIC DNA]</scope>
    <source>
        <strain evidence="2">ER-17-0199</strain>
        <tissue evidence="2">Blubber</tissue>
    </source>
</reference>
<dbReference type="EMBL" id="JAIQCJ010001178">
    <property type="protein sequence ID" value="KAJ8791969.1"/>
    <property type="molecule type" value="Genomic_DNA"/>
</dbReference>
<feature type="compositionally biased region" description="Low complexity" evidence="1">
    <location>
        <begin position="45"/>
        <end position="57"/>
    </location>
</feature>
<comment type="caution">
    <text evidence="2">The sequence shown here is derived from an EMBL/GenBank/DDBJ whole genome shotgun (WGS) entry which is preliminary data.</text>
</comment>
<evidence type="ECO:0000313" key="2">
    <source>
        <dbReference type="EMBL" id="KAJ8791969.1"/>
    </source>
</evidence>
<protein>
    <submittedName>
        <fullName evidence="2">Uncharacterized protein</fullName>
    </submittedName>
</protein>
<feature type="region of interest" description="Disordered" evidence="1">
    <location>
        <begin position="168"/>
        <end position="192"/>
    </location>
</feature>